<sequence length="1163" mass="118615">MTHPSAAVGGGVGYRIGTFRHNARVACALLPAVFMLAGAGGSLVAGTLLAGVMIAYVLDVLKMPEGALATTWCALAGAYLASLISGDVFFTPARSDAVATMLVVNAGATLFLCGLWITLQFRWVQISHPGVALASEKLLFALAPSVCGPMLTWVASASFGAASAPFYASAAFAALYRAFSLPTPSSFRVLRGASCTAAAATSATPASASASDARATNATTCILRPRDAMIHFLLFLLVPPAAYARTHAPTMFPGGFTSGGRDAIVGGVDAGAIAEHWSAVCALLSFPVVFACACAPAGGTWWADGGGGGGDRTGVARSNSKARTRIAAAALAVFVGSAESRVVFHGFGEYVRVPAPWSYVLVTVALYGGLGACVAAASGALGERGGVPTRAAAAACAIAGVAGVVAVGAPPWTCPFAAASGWHGASFATSRDARSGFVFVAGAGVCAHWFLRRNFWDLDVAVDGAPMSELCFFLLFSLLVALAAPGMAACGARASSIGTLLCVHALVFARCEEALYAEVLEDGEPMYPPYLVVATSALGVALSEKLKARGTVTDTTGWLMKCVYAGKLAIAMIPGDRALVPCVLVALAASSPHVVDPGVGGGGGAKPRNRRMSPARGLAHAAFLVLALIHARFAAFDVVFAITGHRPSDAVLFGGLLACAGIGNAPLARAHFSRSRVAARAVTLTTTAGVLLCALKPPMPWKGEIGFWYDEAHVPDAEPDDANVYGTRIGARAGWPCWLLIFTILVASFVASSPPSRGLASGAGGAEARFVLSAAAGAAGGVYLAVEHFPGSDVPLRTSIATACALAGVFVAFVHAPSGGAPRWLPLVFGAYLACLAAAYASQHPGMTGGGFGGEGGGSFGGGGGHESAHERARMEDARAGVASVLAGLSLQIAFALKLKVSGISRGASVRDPNRRVDRARPGPGPGGVMRGASRGTAVTGKSDGASAAAAGFSSPYRARRSASAAASLAHRALSSSNLAWMPVLGNVATVVAYLASASLTRRIGSRTDAESATIALAPILLLLHEDGFFFETLRGGRKRYVPPLVATAVSLCASAMVRAARGPLRGSMIPLPMMTTRRAPYALRNVALTACATPCVGTLARYLWNFQRVSGGALAMLAPLNALTFVAADVRAARALACVSMACAVAQWAMQRRVRFAGMRAL</sequence>
<dbReference type="eggNOG" id="ENOG502QRPB">
    <property type="taxonomic scope" value="Eukaryota"/>
</dbReference>
<dbReference type="PANTHER" id="PTHR35313:SF1">
    <property type="entry name" value="NO EXINE FORMATION 1"/>
    <property type="match status" value="1"/>
</dbReference>
<feature type="transmembrane region" description="Helical" evidence="2">
    <location>
        <begin position="650"/>
        <end position="668"/>
    </location>
</feature>
<feature type="transmembrane region" description="Helical" evidence="2">
    <location>
        <begin position="824"/>
        <end position="841"/>
    </location>
</feature>
<feature type="transmembrane region" description="Helical" evidence="2">
    <location>
        <begin position="25"/>
        <end position="57"/>
    </location>
</feature>
<feature type="transmembrane region" description="Helical" evidence="2">
    <location>
        <begin position="433"/>
        <end position="451"/>
    </location>
</feature>
<dbReference type="STRING" id="564608.C1MZK7"/>
<dbReference type="GeneID" id="9686410"/>
<gene>
    <name evidence="3" type="ORF">MICPUCDRAFT_60765</name>
</gene>
<dbReference type="PANTHER" id="PTHR35313">
    <property type="entry name" value="NO EXINE FORMATION 1"/>
    <property type="match status" value="1"/>
</dbReference>
<dbReference type="OMA" id="SWTYRSD"/>
<feature type="transmembrane region" description="Helical" evidence="2">
    <location>
        <begin position="880"/>
        <end position="897"/>
    </location>
</feature>
<feature type="transmembrane region" description="Helical" evidence="2">
    <location>
        <begin position="69"/>
        <end position="90"/>
    </location>
</feature>
<accession>C1MZK7</accession>
<keyword evidence="2" id="KW-1133">Transmembrane helix</keyword>
<feature type="transmembrane region" description="Helical" evidence="2">
    <location>
        <begin position="768"/>
        <end position="786"/>
    </location>
</feature>
<feature type="transmembrane region" description="Helical" evidence="2">
    <location>
        <begin position="472"/>
        <end position="494"/>
    </location>
</feature>
<protein>
    <submittedName>
        <fullName evidence="3">Predicted protein</fullName>
    </submittedName>
</protein>
<organism evidence="4">
    <name type="scientific">Micromonas pusilla (strain CCMP1545)</name>
    <name type="common">Picoplanktonic green alga</name>
    <dbReference type="NCBI Taxonomy" id="564608"/>
    <lineage>
        <taxon>Eukaryota</taxon>
        <taxon>Viridiplantae</taxon>
        <taxon>Chlorophyta</taxon>
        <taxon>Mamiellophyceae</taxon>
        <taxon>Mamiellales</taxon>
        <taxon>Mamiellaceae</taxon>
        <taxon>Micromonas</taxon>
    </lineage>
</organism>
<feature type="transmembrane region" description="Helical" evidence="2">
    <location>
        <begin position="326"/>
        <end position="347"/>
    </location>
</feature>
<feature type="transmembrane region" description="Helical" evidence="2">
    <location>
        <begin position="526"/>
        <end position="543"/>
    </location>
</feature>
<evidence type="ECO:0000313" key="4">
    <source>
        <dbReference type="Proteomes" id="UP000001876"/>
    </source>
</evidence>
<feature type="transmembrane region" description="Helical" evidence="2">
    <location>
        <begin position="737"/>
        <end position="756"/>
    </location>
</feature>
<proteinExistence type="predicted"/>
<feature type="transmembrane region" description="Helical" evidence="2">
    <location>
        <begin position="798"/>
        <end position="818"/>
    </location>
</feature>
<feature type="compositionally biased region" description="Basic and acidic residues" evidence="1">
    <location>
        <begin position="912"/>
        <end position="921"/>
    </location>
</feature>
<evidence type="ECO:0000256" key="1">
    <source>
        <dbReference type="SAM" id="MobiDB-lite"/>
    </source>
</evidence>
<feature type="transmembrane region" description="Helical" evidence="2">
    <location>
        <begin position="150"/>
        <end position="176"/>
    </location>
</feature>
<dbReference type="RefSeq" id="XP_003061236.1">
    <property type="nucleotide sequence ID" value="XM_003061190.1"/>
</dbReference>
<feature type="transmembrane region" description="Helical" evidence="2">
    <location>
        <begin position="618"/>
        <end position="644"/>
    </location>
</feature>
<feature type="transmembrane region" description="Helical" evidence="2">
    <location>
        <begin position="393"/>
        <end position="413"/>
    </location>
</feature>
<feature type="transmembrane region" description="Helical" evidence="2">
    <location>
        <begin position="979"/>
        <end position="1000"/>
    </location>
</feature>
<dbReference type="EMBL" id="GG663743">
    <property type="protein sequence ID" value="EEH54886.1"/>
    <property type="molecule type" value="Genomic_DNA"/>
</dbReference>
<dbReference type="Proteomes" id="UP000001876">
    <property type="component" value="Unassembled WGS sequence"/>
</dbReference>
<reference evidence="3 4" key="1">
    <citation type="journal article" date="2009" name="Science">
        <title>Green evolution and dynamic adaptations revealed by genomes of the marine picoeukaryotes Micromonas.</title>
        <authorList>
            <person name="Worden A.Z."/>
            <person name="Lee J.H."/>
            <person name="Mock T."/>
            <person name="Rouze P."/>
            <person name="Simmons M.P."/>
            <person name="Aerts A.L."/>
            <person name="Allen A.E."/>
            <person name="Cuvelier M.L."/>
            <person name="Derelle E."/>
            <person name="Everett M.V."/>
            <person name="Foulon E."/>
            <person name="Grimwood J."/>
            <person name="Gundlach H."/>
            <person name="Henrissat B."/>
            <person name="Napoli C."/>
            <person name="McDonald S.M."/>
            <person name="Parker M.S."/>
            <person name="Rombauts S."/>
            <person name="Salamov A."/>
            <person name="Von Dassow P."/>
            <person name="Badger J.H."/>
            <person name="Coutinho P.M."/>
            <person name="Demir E."/>
            <person name="Dubchak I."/>
            <person name="Gentemann C."/>
            <person name="Eikrem W."/>
            <person name="Gready J.E."/>
            <person name="John U."/>
            <person name="Lanier W."/>
            <person name="Lindquist E.A."/>
            <person name="Lucas S."/>
            <person name="Mayer K.F."/>
            <person name="Moreau H."/>
            <person name="Not F."/>
            <person name="Otillar R."/>
            <person name="Panaud O."/>
            <person name="Pangilinan J."/>
            <person name="Paulsen I."/>
            <person name="Piegu B."/>
            <person name="Poliakov A."/>
            <person name="Robbens S."/>
            <person name="Schmutz J."/>
            <person name="Toulza E."/>
            <person name="Wyss T."/>
            <person name="Zelensky A."/>
            <person name="Zhou K."/>
            <person name="Armbrust E.V."/>
            <person name="Bhattacharya D."/>
            <person name="Goodenough U.W."/>
            <person name="Van de Peer Y."/>
            <person name="Grigoriev I.V."/>
        </authorList>
    </citation>
    <scope>NUCLEOTIDE SEQUENCE [LARGE SCALE GENOMIC DNA]</scope>
    <source>
        <strain evidence="3 4">CCMP1545</strain>
    </source>
</reference>
<feature type="transmembrane region" description="Helical" evidence="2">
    <location>
        <begin position="97"/>
        <end position="119"/>
    </location>
</feature>
<dbReference type="AlphaFoldDB" id="C1MZK7"/>
<name>C1MZK7_MICPC</name>
<dbReference type="OrthoDB" id="10046650at2759"/>
<keyword evidence="2" id="KW-0812">Transmembrane</keyword>
<dbReference type="KEGG" id="mpp:MICPUCDRAFT_60765"/>
<feature type="region of interest" description="Disordered" evidence="1">
    <location>
        <begin position="908"/>
        <end position="948"/>
    </location>
</feature>
<evidence type="ECO:0000313" key="3">
    <source>
        <dbReference type="EMBL" id="EEH54886.1"/>
    </source>
</evidence>
<keyword evidence="2" id="KW-0472">Membrane</keyword>
<feature type="transmembrane region" description="Helical" evidence="2">
    <location>
        <begin position="1082"/>
        <end position="1105"/>
    </location>
</feature>
<feature type="transmembrane region" description="Helical" evidence="2">
    <location>
        <begin position="359"/>
        <end position="381"/>
    </location>
</feature>
<evidence type="ECO:0000256" key="2">
    <source>
        <dbReference type="SAM" id="Phobius"/>
    </source>
</evidence>
<keyword evidence="4" id="KW-1185">Reference proteome</keyword>